<dbReference type="InterPro" id="IPR003439">
    <property type="entry name" value="ABC_transporter-like_ATP-bd"/>
</dbReference>
<dbReference type="Gene3D" id="3.40.50.300">
    <property type="entry name" value="P-loop containing nucleotide triphosphate hydrolases"/>
    <property type="match status" value="1"/>
</dbReference>
<organism evidence="12 13">
    <name type="scientific">Candidatus Caccosoma faecigallinarum</name>
    <dbReference type="NCBI Taxonomy" id="2840720"/>
    <lineage>
        <taxon>Bacteria</taxon>
        <taxon>Bacillati</taxon>
        <taxon>Bacillota</taxon>
        <taxon>Bacillota incertae sedis</taxon>
        <taxon>Candidatus Caccosoma</taxon>
    </lineage>
</organism>
<dbReference type="PROSITE" id="PS50893">
    <property type="entry name" value="ABC_TRANSPORTER_2"/>
    <property type="match status" value="1"/>
</dbReference>
<keyword evidence="8 9" id="KW-0472">Membrane</keyword>
<evidence type="ECO:0000259" key="11">
    <source>
        <dbReference type="PROSITE" id="PS50929"/>
    </source>
</evidence>
<evidence type="ECO:0000256" key="4">
    <source>
        <dbReference type="ARBA" id="ARBA00022692"/>
    </source>
</evidence>
<feature type="transmembrane region" description="Helical" evidence="9">
    <location>
        <begin position="286"/>
        <end position="304"/>
    </location>
</feature>
<name>A0A9D1G799_9FIRM</name>
<dbReference type="InterPro" id="IPR017871">
    <property type="entry name" value="ABC_transporter-like_CS"/>
</dbReference>
<evidence type="ECO:0000256" key="7">
    <source>
        <dbReference type="ARBA" id="ARBA00022989"/>
    </source>
</evidence>
<keyword evidence="3" id="KW-1003">Cell membrane</keyword>
<feature type="domain" description="ABC transmembrane type-1" evidence="11">
    <location>
        <begin position="16"/>
        <end position="306"/>
    </location>
</feature>
<dbReference type="SUPFAM" id="SSF90123">
    <property type="entry name" value="ABC transporter transmembrane region"/>
    <property type="match status" value="1"/>
</dbReference>
<feature type="transmembrane region" description="Helical" evidence="9">
    <location>
        <begin position="60"/>
        <end position="81"/>
    </location>
</feature>
<dbReference type="InterPro" id="IPR036640">
    <property type="entry name" value="ABC1_TM_sf"/>
</dbReference>
<evidence type="ECO:0000256" key="5">
    <source>
        <dbReference type="ARBA" id="ARBA00022741"/>
    </source>
</evidence>
<feature type="transmembrane region" description="Helical" evidence="9">
    <location>
        <begin position="20"/>
        <end position="40"/>
    </location>
</feature>
<evidence type="ECO:0000313" key="13">
    <source>
        <dbReference type="Proteomes" id="UP000886893"/>
    </source>
</evidence>
<feature type="transmembrane region" description="Helical" evidence="9">
    <location>
        <begin position="141"/>
        <end position="159"/>
    </location>
</feature>
<reference evidence="12" key="2">
    <citation type="journal article" date="2021" name="PeerJ">
        <title>Extensive microbial diversity within the chicken gut microbiome revealed by metagenomics and culture.</title>
        <authorList>
            <person name="Gilroy R."/>
            <person name="Ravi A."/>
            <person name="Getino M."/>
            <person name="Pursley I."/>
            <person name="Horton D.L."/>
            <person name="Alikhan N.F."/>
            <person name="Baker D."/>
            <person name="Gharbi K."/>
            <person name="Hall N."/>
            <person name="Watson M."/>
            <person name="Adriaenssens E.M."/>
            <person name="Foster-Nyarko E."/>
            <person name="Jarju S."/>
            <person name="Secka A."/>
            <person name="Antonio M."/>
            <person name="Oren A."/>
            <person name="Chaudhuri R.R."/>
            <person name="La Ragione R."/>
            <person name="Hildebrand F."/>
            <person name="Pallen M.J."/>
        </authorList>
    </citation>
    <scope>NUCLEOTIDE SEQUENCE</scope>
    <source>
        <strain evidence="12">14508</strain>
    </source>
</reference>
<feature type="transmembrane region" description="Helical" evidence="9">
    <location>
        <begin position="245"/>
        <end position="266"/>
    </location>
</feature>
<keyword evidence="5" id="KW-0547">Nucleotide-binding</keyword>
<dbReference type="GO" id="GO:0015421">
    <property type="term" value="F:ABC-type oligopeptide transporter activity"/>
    <property type="evidence" value="ECO:0007669"/>
    <property type="project" value="TreeGrafter"/>
</dbReference>
<dbReference type="Pfam" id="PF00005">
    <property type="entry name" value="ABC_tran"/>
    <property type="match status" value="1"/>
</dbReference>
<evidence type="ECO:0000256" key="9">
    <source>
        <dbReference type="SAM" id="Phobius"/>
    </source>
</evidence>
<feature type="transmembrane region" description="Helical" evidence="9">
    <location>
        <begin position="165"/>
        <end position="182"/>
    </location>
</feature>
<dbReference type="PANTHER" id="PTHR43394">
    <property type="entry name" value="ATP-DEPENDENT PERMEASE MDL1, MITOCHONDRIAL"/>
    <property type="match status" value="1"/>
</dbReference>
<evidence type="ECO:0000256" key="2">
    <source>
        <dbReference type="ARBA" id="ARBA00022448"/>
    </source>
</evidence>
<dbReference type="SUPFAM" id="SSF52540">
    <property type="entry name" value="P-loop containing nucleoside triphosphate hydrolases"/>
    <property type="match status" value="1"/>
</dbReference>
<reference evidence="12" key="1">
    <citation type="submission" date="2020-10" db="EMBL/GenBank/DDBJ databases">
        <authorList>
            <person name="Gilroy R."/>
        </authorList>
    </citation>
    <scope>NUCLEOTIDE SEQUENCE</scope>
    <source>
        <strain evidence="12">14508</strain>
    </source>
</reference>
<keyword evidence="2" id="KW-0813">Transport</keyword>
<dbReference type="CDD" id="cd18548">
    <property type="entry name" value="ABC_6TM_Tm287_like"/>
    <property type="match status" value="1"/>
</dbReference>
<dbReference type="SMART" id="SM00382">
    <property type="entry name" value="AAA"/>
    <property type="match status" value="1"/>
</dbReference>
<evidence type="ECO:0000256" key="8">
    <source>
        <dbReference type="ARBA" id="ARBA00023136"/>
    </source>
</evidence>
<dbReference type="GO" id="GO:0005524">
    <property type="term" value="F:ATP binding"/>
    <property type="evidence" value="ECO:0007669"/>
    <property type="project" value="UniProtKB-KW"/>
</dbReference>
<proteinExistence type="predicted"/>
<dbReference type="Pfam" id="PF00664">
    <property type="entry name" value="ABC_membrane"/>
    <property type="match status" value="1"/>
</dbReference>
<dbReference type="PANTHER" id="PTHR43394:SF1">
    <property type="entry name" value="ATP-BINDING CASSETTE SUB-FAMILY B MEMBER 10, MITOCHONDRIAL"/>
    <property type="match status" value="1"/>
</dbReference>
<dbReference type="GO" id="GO:0016887">
    <property type="term" value="F:ATP hydrolysis activity"/>
    <property type="evidence" value="ECO:0007669"/>
    <property type="project" value="InterPro"/>
</dbReference>
<evidence type="ECO:0000256" key="1">
    <source>
        <dbReference type="ARBA" id="ARBA00004651"/>
    </source>
</evidence>
<evidence type="ECO:0000313" key="12">
    <source>
        <dbReference type="EMBL" id="HIT16859.1"/>
    </source>
</evidence>
<keyword evidence="7 9" id="KW-1133">Transmembrane helix</keyword>
<dbReference type="InterPro" id="IPR027417">
    <property type="entry name" value="P-loop_NTPase"/>
</dbReference>
<accession>A0A9D1G799</accession>
<dbReference type="Gene3D" id="1.20.1560.10">
    <property type="entry name" value="ABC transporter type 1, transmembrane domain"/>
    <property type="match status" value="1"/>
</dbReference>
<keyword evidence="6 12" id="KW-0067">ATP-binding</keyword>
<evidence type="ECO:0000256" key="6">
    <source>
        <dbReference type="ARBA" id="ARBA00022840"/>
    </source>
</evidence>
<dbReference type="InterPro" id="IPR039421">
    <property type="entry name" value="Type_1_exporter"/>
</dbReference>
<dbReference type="GO" id="GO:0005886">
    <property type="term" value="C:plasma membrane"/>
    <property type="evidence" value="ECO:0007669"/>
    <property type="project" value="UniProtKB-SubCell"/>
</dbReference>
<evidence type="ECO:0000256" key="3">
    <source>
        <dbReference type="ARBA" id="ARBA00022475"/>
    </source>
</evidence>
<comment type="subcellular location">
    <subcellularLocation>
        <location evidence="1">Cell membrane</location>
        <topology evidence="1">Multi-pass membrane protein</topology>
    </subcellularLocation>
</comment>
<sequence>MKKSLTYLKHFKKQLILGPIFKLIEAIFELLIPMIMAYIIDHGLTVNDQGYVIAGNQRFILTMGCVILVMGILGLCSSLVCQFYASRASQGYGTVLRNELFAHIHSLSFQELDQIGSANLVTIMTNDINQLQLAVAMFIRLVIRAPFLIIGSVVMAFIINVYVGLIFVAIIPILSIILYVIMKKSAKRYPVIQNQLDILSNTTMENLSGARVIKAFVRQENEMQRFEKETTTFQNESNRVAKITAFLNPLTFACINLAILAVLYFGGRQIQIGHLSQGDVIALVNYMNQILLALIVVSNLVVIFTKAKTSLQRCELLFSKTSSILDEKEVPAYDENAPLFVFDKVSFQYSLSENEVIHHISFSIQKGETIGMIGGTGAGKTTILNLIERFYDCTKGSIYYKGQEIQKTPLSLLRKDIAQVFQKNTLFKGTIRSNLKMKNPQASDEEIITALKLACAYDFCKEYDDFLDHAVEEGGKNFSGGQRQRLCIARALLDQSSLLILDDATSALDYLTDKTVRENLKHLPFHPAILLVSQRAHSIQYADKILVIDGGEIVGMGTHQELLQKCEVYQEIVQSQQQSGVSHA</sequence>
<comment type="caution">
    <text evidence="12">The sequence shown here is derived from an EMBL/GenBank/DDBJ whole genome shotgun (WGS) entry which is preliminary data.</text>
</comment>
<dbReference type="PROSITE" id="PS50929">
    <property type="entry name" value="ABC_TM1F"/>
    <property type="match status" value="1"/>
</dbReference>
<feature type="domain" description="ABC transporter" evidence="10">
    <location>
        <begin position="340"/>
        <end position="575"/>
    </location>
</feature>
<dbReference type="Proteomes" id="UP000886893">
    <property type="component" value="Unassembled WGS sequence"/>
</dbReference>
<dbReference type="EMBL" id="DVKI01000016">
    <property type="protein sequence ID" value="HIT16859.1"/>
    <property type="molecule type" value="Genomic_DNA"/>
</dbReference>
<dbReference type="FunFam" id="3.40.50.300:FF:000221">
    <property type="entry name" value="Multidrug ABC transporter ATP-binding protein"/>
    <property type="match status" value="1"/>
</dbReference>
<protein>
    <submittedName>
        <fullName evidence="12">ABC transporter ATP-binding protein</fullName>
    </submittedName>
</protein>
<dbReference type="InterPro" id="IPR003593">
    <property type="entry name" value="AAA+_ATPase"/>
</dbReference>
<dbReference type="PROSITE" id="PS00211">
    <property type="entry name" value="ABC_TRANSPORTER_1"/>
    <property type="match status" value="1"/>
</dbReference>
<dbReference type="InterPro" id="IPR011527">
    <property type="entry name" value="ABC1_TM_dom"/>
</dbReference>
<dbReference type="AlphaFoldDB" id="A0A9D1G799"/>
<evidence type="ECO:0000259" key="10">
    <source>
        <dbReference type="PROSITE" id="PS50893"/>
    </source>
</evidence>
<keyword evidence="4 9" id="KW-0812">Transmembrane</keyword>
<gene>
    <name evidence="12" type="ORF">IAD04_00550</name>
</gene>